<proteinExistence type="predicted"/>
<organism evidence="2 3">
    <name type="scientific">Micromonospora azadirachtae</name>
    <dbReference type="NCBI Taxonomy" id="1970735"/>
    <lineage>
        <taxon>Bacteria</taxon>
        <taxon>Bacillati</taxon>
        <taxon>Actinomycetota</taxon>
        <taxon>Actinomycetes</taxon>
        <taxon>Micromonosporales</taxon>
        <taxon>Micromonosporaceae</taxon>
        <taxon>Micromonospora</taxon>
    </lineage>
</organism>
<gene>
    <name evidence="2" type="ORF">ACFQZ8_00990</name>
</gene>
<reference evidence="3" key="1">
    <citation type="journal article" date="2019" name="Int. J. Syst. Evol. Microbiol.">
        <title>The Global Catalogue of Microorganisms (GCM) 10K type strain sequencing project: providing services to taxonomists for standard genome sequencing and annotation.</title>
        <authorList>
            <consortium name="The Broad Institute Genomics Platform"/>
            <consortium name="The Broad Institute Genome Sequencing Center for Infectious Disease"/>
            <person name="Wu L."/>
            <person name="Ma J."/>
        </authorList>
    </citation>
    <scope>NUCLEOTIDE SEQUENCE [LARGE SCALE GENOMIC DNA]</scope>
    <source>
        <strain evidence="3">JCM 32148</strain>
    </source>
</reference>
<accession>A0ABW2ZV95</accession>
<evidence type="ECO:0000259" key="1">
    <source>
        <dbReference type="Pfam" id="PF02371"/>
    </source>
</evidence>
<dbReference type="EMBL" id="JBHTHM010000011">
    <property type="protein sequence ID" value="MFD0782505.1"/>
    <property type="molecule type" value="Genomic_DNA"/>
</dbReference>
<sequence>MDLTGIEPSGGVRLLGDVGDIARVDGRAHFASRKGAAPIDASSGKHNRHRPFRAGSRHINRALHIMAIVQLHGDTEGRRHRDAGQCSGLQAGVKAGVGRDRRGLSGARDWTLRRSSRRPRFDRGRVEHRSRASAAECCVVPPARGDGRGGAYSARLRNVPR</sequence>
<name>A0ABW2ZV95_9ACTN</name>
<feature type="domain" description="Transposase IS116/IS110/IS902 C-terminal" evidence="1">
    <location>
        <begin position="2"/>
        <end position="72"/>
    </location>
</feature>
<evidence type="ECO:0000313" key="2">
    <source>
        <dbReference type="EMBL" id="MFD0782505.1"/>
    </source>
</evidence>
<protein>
    <submittedName>
        <fullName evidence="2">Transposase</fullName>
    </submittedName>
</protein>
<dbReference type="Proteomes" id="UP001597053">
    <property type="component" value="Unassembled WGS sequence"/>
</dbReference>
<dbReference type="Pfam" id="PF02371">
    <property type="entry name" value="Transposase_20"/>
    <property type="match status" value="1"/>
</dbReference>
<dbReference type="InterPro" id="IPR003346">
    <property type="entry name" value="Transposase_20"/>
</dbReference>
<comment type="caution">
    <text evidence="2">The sequence shown here is derived from an EMBL/GenBank/DDBJ whole genome shotgun (WGS) entry which is preliminary data.</text>
</comment>
<evidence type="ECO:0000313" key="3">
    <source>
        <dbReference type="Proteomes" id="UP001597053"/>
    </source>
</evidence>
<keyword evidence="3" id="KW-1185">Reference proteome</keyword>